<dbReference type="Proteomes" id="UP000324222">
    <property type="component" value="Unassembled WGS sequence"/>
</dbReference>
<evidence type="ECO:0000313" key="2">
    <source>
        <dbReference type="Proteomes" id="UP000324222"/>
    </source>
</evidence>
<accession>A0A5B7I801</accession>
<protein>
    <submittedName>
        <fullName evidence="1">Uncharacterized protein</fullName>
    </submittedName>
</protein>
<keyword evidence="2" id="KW-1185">Reference proteome</keyword>
<organism evidence="1 2">
    <name type="scientific">Portunus trituberculatus</name>
    <name type="common">Swimming crab</name>
    <name type="synonym">Neptunus trituberculatus</name>
    <dbReference type="NCBI Taxonomy" id="210409"/>
    <lineage>
        <taxon>Eukaryota</taxon>
        <taxon>Metazoa</taxon>
        <taxon>Ecdysozoa</taxon>
        <taxon>Arthropoda</taxon>
        <taxon>Crustacea</taxon>
        <taxon>Multicrustacea</taxon>
        <taxon>Malacostraca</taxon>
        <taxon>Eumalacostraca</taxon>
        <taxon>Eucarida</taxon>
        <taxon>Decapoda</taxon>
        <taxon>Pleocyemata</taxon>
        <taxon>Brachyura</taxon>
        <taxon>Eubrachyura</taxon>
        <taxon>Portunoidea</taxon>
        <taxon>Portunidae</taxon>
        <taxon>Portuninae</taxon>
        <taxon>Portunus</taxon>
    </lineage>
</organism>
<comment type="caution">
    <text evidence="1">The sequence shown here is derived from an EMBL/GenBank/DDBJ whole genome shotgun (WGS) entry which is preliminary data.</text>
</comment>
<gene>
    <name evidence="1" type="ORF">E2C01_075225</name>
</gene>
<dbReference type="EMBL" id="VSRR010054593">
    <property type="protein sequence ID" value="MPC80640.1"/>
    <property type="molecule type" value="Genomic_DNA"/>
</dbReference>
<dbReference type="AlphaFoldDB" id="A0A5B7I801"/>
<proteinExistence type="predicted"/>
<sequence>MIHSFVSLLPNHCYPSSYLFSLCLLTRLSLSIQPYTPVAHLSCLLFHLSSRCPLTYSFPSPLFIHRSPFLPDSQPTTVSLQAPRHQKGVGKLVHVVTYLHTQDMKRLCLFSLACMQRIGSAE</sequence>
<name>A0A5B7I801_PORTR</name>
<reference evidence="1 2" key="1">
    <citation type="submission" date="2019-05" db="EMBL/GenBank/DDBJ databases">
        <title>Another draft genome of Portunus trituberculatus and its Hox gene families provides insights of decapod evolution.</title>
        <authorList>
            <person name="Jeong J.-H."/>
            <person name="Song I."/>
            <person name="Kim S."/>
            <person name="Choi T."/>
            <person name="Kim D."/>
            <person name="Ryu S."/>
            <person name="Kim W."/>
        </authorList>
    </citation>
    <scope>NUCLEOTIDE SEQUENCE [LARGE SCALE GENOMIC DNA]</scope>
    <source>
        <tissue evidence="1">Muscle</tissue>
    </source>
</reference>
<evidence type="ECO:0000313" key="1">
    <source>
        <dbReference type="EMBL" id="MPC80640.1"/>
    </source>
</evidence>